<dbReference type="Proteomes" id="UP000319557">
    <property type="component" value="Chromosome"/>
</dbReference>
<protein>
    <submittedName>
        <fullName evidence="2">F0F1-ATPase subunit (ATPase_gene1)</fullName>
    </submittedName>
</protein>
<dbReference type="AlphaFoldDB" id="A0A517M4R9"/>
<gene>
    <name evidence="2" type="ORF">EC9_40600</name>
</gene>
<sequence>MQTLAGSDDDKPSYLRFAGAGLELAGAMFVPATIGYLIDSHFMWQTPWGFLIGGILGFSAGMYNFIRLANKLNQ</sequence>
<dbReference type="Pfam" id="PF09527">
    <property type="entry name" value="ATPase_gene1"/>
    <property type="match status" value="1"/>
</dbReference>
<accession>A0A517M4R9</accession>
<evidence type="ECO:0000313" key="2">
    <source>
        <dbReference type="EMBL" id="QDS89859.1"/>
    </source>
</evidence>
<keyword evidence="1" id="KW-0472">Membrane</keyword>
<feature type="transmembrane region" description="Helical" evidence="1">
    <location>
        <begin position="44"/>
        <end position="66"/>
    </location>
</feature>
<keyword evidence="1" id="KW-0812">Transmembrane</keyword>
<keyword evidence="3" id="KW-1185">Reference proteome</keyword>
<dbReference type="EMBL" id="CP036261">
    <property type="protein sequence ID" value="QDS89859.1"/>
    <property type="molecule type" value="Genomic_DNA"/>
</dbReference>
<reference evidence="2 3" key="1">
    <citation type="submission" date="2019-02" db="EMBL/GenBank/DDBJ databases">
        <title>Deep-cultivation of Planctomycetes and their phenomic and genomic characterization uncovers novel biology.</title>
        <authorList>
            <person name="Wiegand S."/>
            <person name="Jogler M."/>
            <person name="Boedeker C."/>
            <person name="Pinto D."/>
            <person name="Vollmers J."/>
            <person name="Rivas-Marin E."/>
            <person name="Kohn T."/>
            <person name="Peeters S.H."/>
            <person name="Heuer A."/>
            <person name="Rast P."/>
            <person name="Oberbeckmann S."/>
            <person name="Bunk B."/>
            <person name="Jeske O."/>
            <person name="Meyerdierks A."/>
            <person name="Storesund J.E."/>
            <person name="Kallscheuer N."/>
            <person name="Luecker S."/>
            <person name="Lage O.M."/>
            <person name="Pohl T."/>
            <person name="Merkel B.J."/>
            <person name="Hornburger P."/>
            <person name="Mueller R.-W."/>
            <person name="Bruemmer F."/>
            <person name="Labrenz M."/>
            <person name="Spormann A.M."/>
            <person name="Op den Camp H."/>
            <person name="Overmann J."/>
            <person name="Amann R."/>
            <person name="Jetten M.S.M."/>
            <person name="Mascher T."/>
            <person name="Medema M.H."/>
            <person name="Devos D.P."/>
            <person name="Kaster A.-K."/>
            <person name="Ovreas L."/>
            <person name="Rohde M."/>
            <person name="Galperin M.Y."/>
            <person name="Jogler C."/>
        </authorList>
    </citation>
    <scope>NUCLEOTIDE SEQUENCE [LARGE SCALE GENOMIC DNA]</scope>
    <source>
        <strain evidence="2 3">EC9</strain>
    </source>
</reference>
<name>A0A517M4R9_9BACT</name>
<dbReference type="InterPro" id="IPR032820">
    <property type="entry name" value="ATPase_put"/>
</dbReference>
<organism evidence="2 3">
    <name type="scientific">Rosistilla ulvae</name>
    <dbReference type="NCBI Taxonomy" id="1930277"/>
    <lineage>
        <taxon>Bacteria</taxon>
        <taxon>Pseudomonadati</taxon>
        <taxon>Planctomycetota</taxon>
        <taxon>Planctomycetia</taxon>
        <taxon>Pirellulales</taxon>
        <taxon>Pirellulaceae</taxon>
        <taxon>Rosistilla</taxon>
    </lineage>
</organism>
<evidence type="ECO:0000313" key="3">
    <source>
        <dbReference type="Proteomes" id="UP000319557"/>
    </source>
</evidence>
<keyword evidence="1" id="KW-1133">Transmembrane helix</keyword>
<dbReference type="RefSeq" id="WP_391556707.1">
    <property type="nucleotide sequence ID" value="NZ_CP036261.1"/>
</dbReference>
<dbReference type="KEGG" id="ruv:EC9_40600"/>
<feature type="transmembrane region" description="Helical" evidence="1">
    <location>
        <begin position="20"/>
        <end position="38"/>
    </location>
</feature>
<evidence type="ECO:0000256" key="1">
    <source>
        <dbReference type="SAM" id="Phobius"/>
    </source>
</evidence>
<proteinExistence type="predicted"/>